<dbReference type="AlphaFoldDB" id="A0A1Y2IPF4"/>
<dbReference type="OrthoDB" id="3247418at2759"/>
<dbReference type="EMBL" id="KZ084102">
    <property type="protein sequence ID" value="OSD03010.1"/>
    <property type="molecule type" value="Genomic_DNA"/>
</dbReference>
<gene>
    <name evidence="1" type="ORF">PYCCODRAFT_1366505</name>
</gene>
<proteinExistence type="predicted"/>
<sequence>MHNLLLGDLRHHCRGLWGIKIKDKKPSGLGGVKNAKPHTPEEQQKWLDSIVSLLKNGWKDKRRLVKIRRDYLLAVAELNGAIPPTAGSNQITKEKCADALLIWWTEAKEKVIKLPPVFQEPTSEFHLVKGPHDLAKFRILDDATITELRQDIVRTVLPSWLERPPRNFGSTSHGKLKADHWRTICTISMVVTLVRLWGSSTASTRENALLENFVHLVSAVELATKRSVNQERIDKFDDHMSKYLAGIQDLYHWHHLVPNHHISLHLKEFLELFGPVHAWWAYPFERFNGLLQGLNTNNKSDTMATTFMRYFYIGGNLRWLMATTDWPDTPPFHAMASAFKNAFRNAVRGTRVADFHPDGIGWQKTPRSPFQYSAKDAVTLSREVYKTLVERIQKIPGHSHFASLFAELSNKGPRLSTEVQFIDSVDCEGVKFARKGGHGRNSFIVFSTPDDPSRDFPRAGRIRDIFLHVRTIGDKDVTEPFFVVQEYQSLESKHIPFDPYRRFPDLQTRLFYNQFEDSVRILTLSDIHAHFAAFFYEPSDIERECVVVRSLDRVRSLFSSSLLLNSHFPTELMYCQVLCIQKCE</sequence>
<reference evidence="1 2" key="1">
    <citation type="journal article" date="2015" name="Biotechnol. Biofuels">
        <title>Enhanced degradation of softwood versus hardwood by the white-rot fungus Pycnoporus coccineus.</title>
        <authorList>
            <person name="Couturier M."/>
            <person name="Navarro D."/>
            <person name="Chevret D."/>
            <person name="Henrissat B."/>
            <person name="Piumi F."/>
            <person name="Ruiz-Duenas F.J."/>
            <person name="Martinez A.T."/>
            <person name="Grigoriev I.V."/>
            <person name="Riley R."/>
            <person name="Lipzen A."/>
            <person name="Berrin J.G."/>
            <person name="Master E.R."/>
            <person name="Rosso M.N."/>
        </authorList>
    </citation>
    <scope>NUCLEOTIDE SEQUENCE [LARGE SCALE GENOMIC DNA]</scope>
    <source>
        <strain evidence="1 2">BRFM310</strain>
    </source>
</reference>
<accession>A0A1Y2IPF4</accession>
<dbReference type="PANTHER" id="PTHR46579:SF1">
    <property type="entry name" value="F5_8 TYPE C DOMAIN-CONTAINING PROTEIN"/>
    <property type="match status" value="1"/>
</dbReference>
<protein>
    <recommendedName>
        <fullName evidence="3">DUF4218 domain-containing protein</fullName>
    </recommendedName>
</protein>
<dbReference type="Proteomes" id="UP000193067">
    <property type="component" value="Unassembled WGS sequence"/>
</dbReference>
<evidence type="ECO:0008006" key="3">
    <source>
        <dbReference type="Google" id="ProtNLM"/>
    </source>
</evidence>
<evidence type="ECO:0000313" key="2">
    <source>
        <dbReference type="Proteomes" id="UP000193067"/>
    </source>
</evidence>
<organism evidence="1 2">
    <name type="scientific">Trametes coccinea (strain BRFM310)</name>
    <name type="common">Pycnoporus coccineus</name>
    <dbReference type="NCBI Taxonomy" id="1353009"/>
    <lineage>
        <taxon>Eukaryota</taxon>
        <taxon>Fungi</taxon>
        <taxon>Dikarya</taxon>
        <taxon>Basidiomycota</taxon>
        <taxon>Agaricomycotina</taxon>
        <taxon>Agaricomycetes</taxon>
        <taxon>Polyporales</taxon>
        <taxon>Polyporaceae</taxon>
        <taxon>Trametes</taxon>
    </lineage>
</organism>
<keyword evidence="2" id="KW-1185">Reference proteome</keyword>
<name>A0A1Y2IPF4_TRAC3</name>
<evidence type="ECO:0000313" key="1">
    <source>
        <dbReference type="EMBL" id="OSD03010.1"/>
    </source>
</evidence>
<dbReference type="PANTHER" id="PTHR46579">
    <property type="entry name" value="F5/8 TYPE C DOMAIN-CONTAINING PROTEIN-RELATED"/>
    <property type="match status" value="1"/>
</dbReference>